<evidence type="ECO:0000259" key="2">
    <source>
        <dbReference type="Pfam" id="PF01345"/>
    </source>
</evidence>
<organism evidence="3 4">
    <name type="scientific">Defluviimonas salinarum</name>
    <dbReference type="NCBI Taxonomy" id="2992147"/>
    <lineage>
        <taxon>Bacteria</taxon>
        <taxon>Pseudomonadati</taxon>
        <taxon>Pseudomonadota</taxon>
        <taxon>Alphaproteobacteria</taxon>
        <taxon>Rhodobacterales</taxon>
        <taxon>Paracoccaceae</taxon>
        <taxon>Albidovulum</taxon>
    </lineage>
</organism>
<gene>
    <name evidence="3" type="ORF">OM960_20535</name>
</gene>
<feature type="domain" description="DUF11" evidence="2">
    <location>
        <begin position="261"/>
        <end position="338"/>
    </location>
</feature>
<keyword evidence="1" id="KW-0732">Signal</keyword>
<evidence type="ECO:0000313" key="4">
    <source>
        <dbReference type="Proteomes" id="UP001207582"/>
    </source>
</evidence>
<evidence type="ECO:0000313" key="3">
    <source>
        <dbReference type="EMBL" id="MCW3783925.1"/>
    </source>
</evidence>
<dbReference type="RefSeq" id="WP_264773304.1">
    <property type="nucleotide sequence ID" value="NZ_JAPDOG010000027.1"/>
</dbReference>
<reference evidence="3 4" key="1">
    <citation type="submission" date="2022-10" db="EMBL/GenBank/DDBJ databases">
        <title>Defluviimonas sp. CAU 1641 isolated from mud.</title>
        <authorList>
            <person name="Kim W."/>
        </authorList>
    </citation>
    <scope>NUCLEOTIDE SEQUENCE [LARGE SCALE GENOMIC DNA]</scope>
    <source>
        <strain evidence="3 4">CAU 1641</strain>
    </source>
</reference>
<feature type="signal peptide" evidence="1">
    <location>
        <begin position="1"/>
        <end position="21"/>
    </location>
</feature>
<sequence length="341" mass="34619">MSHIGKTLAASAFLLCAPAWADPASGGPAPGTVVTNTINLDYISGDRHVSVPDAASTSFTVDRKIDLSVEGRDAGGSVFAQAGQGDAVLVFSVTNSGNDVSGYDLDLAAAGGLALTYDASGQGGEGTYHVTIAPVAGAAVRTDISTTSAELTLAPGETGLVFVHVSIPVSAPDGSESHFTLTARAWDIPAGAAETETRGNGLDGTDTIFADPGLDGIETASESLVIQATRMTASKTMSVISENLTHTFDCLNGAAQPGDLSPVPRSCVEYRITVANGASASVPATAIVVEDILPDTMHYVTHAKGGFDEVTYVGGIVTGTLSRLDPGRTASFTIRAFVGGN</sequence>
<comment type="caution">
    <text evidence="3">The sequence shown here is derived from an EMBL/GenBank/DDBJ whole genome shotgun (WGS) entry which is preliminary data.</text>
</comment>
<dbReference type="Proteomes" id="UP001207582">
    <property type="component" value="Unassembled WGS sequence"/>
</dbReference>
<name>A0ABT3J910_9RHOB</name>
<proteinExistence type="predicted"/>
<keyword evidence="4" id="KW-1185">Reference proteome</keyword>
<accession>A0ABT3J910</accession>
<evidence type="ECO:0000256" key="1">
    <source>
        <dbReference type="SAM" id="SignalP"/>
    </source>
</evidence>
<feature type="chain" id="PRO_5045327637" description="DUF11 domain-containing protein" evidence="1">
    <location>
        <begin position="22"/>
        <end position="341"/>
    </location>
</feature>
<protein>
    <recommendedName>
        <fullName evidence="2">DUF11 domain-containing protein</fullName>
    </recommendedName>
</protein>
<dbReference type="Pfam" id="PF01345">
    <property type="entry name" value="DUF11"/>
    <property type="match status" value="1"/>
</dbReference>
<dbReference type="EMBL" id="JAPDOG010000027">
    <property type="protein sequence ID" value="MCW3783925.1"/>
    <property type="molecule type" value="Genomic_DNA"/>
</dbReference>
<dbReference type="InterPro" id="IPR001434">
    <property type="entry name" value="OmcB-like_DUF11"/>
</dbReference>